<dbReference type="InterPro" id="IPR003660">
    <property type="entry name" value="HAMP_dom"/>
</dbReference>
<dbReference type="PANTHER" id="PTHR45528">
    <property type="entry name" value="SENSOR HISTIDINE KINASE CPXA"/>
    <property type="match status" value="1"/>
</dbReference>
<protein>
    <recommendedName>
        <fullName evidence="3">histidine kinase</fullName>
        <ecNumber evidence="3">2.7.13.3</ecNumber>
    </recommendedName>
</protein>
<keyword evidence="11 15" id="KW-1133">Transmembrane helix</keyword>
<dbReference type="Proteomes" id="UP001595885">
    <property type="component" value="Unassembled WGS sequence"/>
</dbReference>
<dbReference type="InterPro" id="IPR036097">
    <property type="entry name" value="HisK_dim/P_sf"/>
</dbReference>
<reference evidence="19" key="1">
    <citation type="journal article" date="2019" name="Int. J. Syst. Evol. Microbiol.">
        <title>The Global Catalogue of Microorganisms (GCM) 10K type strain sequencing project: providing services to taxonomists for standard genome sequencing and annotation.</title>
        <authorList>
            <consortium name="The Broad Institute Genomics Platform"/>
            <consortium name="The Broad Institute Genome Sequencing Center for Infectious Disease"/>
            <person name="Wu L."/>
            <person name="Ma J."/>
        </authorList>
    </citation>
    <scope>NUCLEOTIDE SEQUENCE [LARGE SCALE GENOMIC DNA]</scope>
    <source>
        <strain evidence="19">CCUG 50349</strain>
    </source>
</reference>
<sequence>MPSFSYRNRIALYYIVTTGLLISVVFTVIYISVKESVYRHIENDIAVEKIKIFDEIAISNDGFKLIDLHEWKEKEHNTLDVNPIFIQFADAEGKMFDKSPNLKKSQLIFHKSEEKLPTYFDSKLDKIAIRQTQIEINFKDKTVGYIIIAMPLEDANLVLRNLRFTLLIAFPLVLGILFLVARFIVGRSIKPVKTIIQTSNKITKDNLNMRIALPENKDELYELSDTINKLLNRIENDIEREKQFTSDASHELRTPLAIIKGTLEVLIRKPREKQEYEEKINFCINEVNRVNKIVDELLLLARFENEKQNIKSENLLLNALLLDTSARFSEKTNKKNCQITHQFYDDYYINSDYNLVSTIISNLFSNALKYSNDNSKIHLKLFKENNHIICTIKDEGVGISEDDKHKIFNAFYRSKSMEHPDVKGTGLGLSIVKRLCDLLQIEIDINSNIGVGTEVKLSFPIENPK</sequence>
<evidence type="ECO:0000313" key="18">
    <source>
        <dbReference type="EMBL" id="MFC4740164.1"/>
    </source>
</evidence>
<comment type="catalytic activity">
    <reaction evidence="1">
        <text>ATP + protein L-histidine = ADP + protein N-phospho-L-histidine.</text>
        <dbReference type="EC" id="2.7.13.3"/>
    </reaction>
</comment>
<evidence type="ECO:0000256" key="3">
    <source>
        <dbReference type="ARBA" id="ARBA00012438"/>
    </source>
</evidence>
<keyword evidence="6" id="KW-0808">Transferase</keyword>
<dbReference type="CDD" id="cd00082">
    <property type="entry name" value="HisKA"/>
    <property type="match status" value="1"/>
</dbReference>
<dbReference type="Pfam" id="PF00512">
    <property type="entry name" value="HisKA"/>
    <property type="match status" value="1"/>
</dbReference>
<dbReference type="RefSeq" id="WP_379740979.1">
    <property type="nucleotide sequence ID" value="NZ_JBHSGW010000025.1"/>
</dbReference>
<dbReference type="Pfam" id="PF00672">
    <property type="entry name" value="HAMP"/>
    <property type="match status" value="1"/>
</dbReference>
<dbReference type="PRINTS" id="PR00344">
    <property type="entry name" value="BCTRLSENSOR"/>
</dbReference>
<evidence type="ECO:0000256" key="14">
    <source>
        <dbReference type="SAM" id="Coils"/>
    </source>
</evidence>
<dbReference type="InterPro" id="IPR036890">
    <property type="entry name" value="HATPase_C_sf"/>
</dbReference>
<proteinExistence type="predicted"/>
<feature type="transmembrane region" description="Helical" evidence="15">
    <location>
        <begin position="164"/>
        <end position="185"/>
    </location>
</feature>
<evidence type="ECO:0000256" key="5">
    <source>
        <dbReference type="ARBA" id="ARBA00022553"/>
    </source>
</evidence>
<dbReference type="Gene3D" id="3.30.565.10">
    <property type="entry name" value="Histidine kinase-like ATPase, C-terminal domain"/>
    <property type="match status" value="1"/>
</dbReference>
<evidence type="ECO:0000256" key="11">
    <source>
        <dbReference type="ARBA" id="ARBA00022989"/>
    </source>
</evidence>
<dbReference type="EMBL" id="JBHSGW010000025">
    <property type="protein sequence ID" value="MFC4740164.1"/>
    <property type="molecule type" value="Genomic_DNA"/>
</dbReference>
<keyword evidence="12" id="KW-0902">Two-component regulatory system</keyword>
<feature type="transmembrane region" description="Helical" evidence="15">
    <location>
        <begin position="12"/>
        <end position="33"/>
    </location>
</feature>
<feature type="domain" description="HAMP" evidence="17">
    <location>
        <begin position="186"/>
        <end position="239"/>
    </location>
</feature>
<feature type="domain" description="Histidine kinase" evidence="16">
    <location>
        <begin position="247"/>
        <end position="463"/>
    </location>
</feature>
<dbReference type="InterPro" id="IPR050398">
    <property type="entry name" value="HssS/ArlS-like"/>
</dbReference>
<evidence type="ECO:0000256" key="13">
    <source>
        <dbReference type="ARBA" id="ARBA00023136"/>
    </source>
</evidence>
<dbReference type="InterPro" id="IPR003661">
    <property type="entry name" value="HisK_dim/P_dom"/>
</dbReference>
<dbReference type="SUPFAM" id="SSF158472">
    <property type="entry name" value="HAMP domain-like"/>
    <property type="match status" value="1"/>
</dbReference>
<keyword evidence="7 15" id="KW-0812">Transmembrane</keyword>
<evidence type="ECO:0000259" key="17">
    <source>
        <dbReference type="PROSITE" id="PS50885"/>
    </source>
</evidence>
<evidence type="ECO:0000256" key="7">
    <source>
        <dbReference type="ARBA" id="ARBA00022692"/>
    </source>
</evidence>
<dbReference type="InterPro" id="IPR004358">
    <property type="entry name" value="Sig_transdc_His_kin-like_C"/>
</dbReference>
<comment type="subcellular location">
    <subcellularLocation>
        <location evidence="2">Cell membrane</location>
        <topology evidence="2">Multi-pass membrane protein</topology>
    </subcellularLocation>
</comment>
<evidence type="ECO:0000256" key="6">
    <source>
        <dbReference type="ARBA" id="ARBA00022679"/>
    </source>
</evidence>
<dbReference type="SUPFAM" id="SSF55874">
    <property type="entry name" value="ATPase domain of HSP90 chaperone/DNA topoisomerase II/histidine kinase"/>
    <property type="match status" value="1"/>
</dbReference>
<evidence type="ECO:0000256" key="4">
    <source>
        <dbReference type="ARBA" id="ARBA00022475"/>
    </source>
</evidence>
<accession>A0ABV9P7B0</accession>
<comment type="caution">
    <text evidence="18">The sequence shown here is derived from an EMBL/GenBank/DDBJ whole genome shotgun (WGS) entry which is preliminary data.</text>
</comment>
<evidence type="ECO:0000256" key="15">
    <source>
        <dbReference type="SAM" id="Phobius"/>
    </source>
</evidence>
<dbReference type="PROSITE" id="PS50109">
    <property type="entry name" value="HIS_KIN"/>
    <property type="match status" value="1"/>
</dbReference>
<keyword evidence="10" id="KW-0067">ATP-binding</keyword>
<dbReference type="EC" id="2.7.13.3" evidence="3"/>
<evidence type="ECO:0000256" key="12">
    <source>
        <dbReference type="ARBA" id="ARBA00023012"/>
    </source>
</evidence>
<keyword evidence="5" id="KW-0597">Phosphoprotein</keyword>
<dbReference type="SMART" id="SM00387">
    <property type="entry name" value="HATPase_c"/>
    <property type="match status" value="1"/>
</dbReference>
<evidence type="ECO:0000256" key="8">
    <source>
        <dbReference type="ARBA" id="ARBA00022741"/>
    </source>
</evidence>
<dbReference type="InterPro" id="IPR003594">
    <property type="entry name" value="HATPase_dom"/>
</dbReference>
<dbReference type="Pfam" id="PF02518">
    <property type="entry name" value="HATPase_c"/>
    <property type="match status" value="1"/>
</dbReference>
<keyword evidence="8" id="KW-0547">Nucleotide-binding</keyword>
<keyword evidence="9 18" id="KW-0418">Kinase</keyword>
<dbReference type="SMART" id="SM00388">
    <property type="entry name" value="HisKA"/>
    <property type="match status" value="1"/>
</dbReference>
<dbReference type="SUPFAM" id="SSF47384">
    <property type="entry name" value="Homodimeric domain of signal transducing histidine kinase"/>
    <property type="match status" value="1"/>
</dbReference>
<dbReference type="GO" id="GO:0016301">
    <property type="term" value="F:kinase activity"/>
    <property type="evidence" value="ECO:0007669"/>
    <property type="project" value="UniProtKB-KW"/>
</dbReference>
<name>A0ABV9P7B0_9FLAO</name>
<dbReference type="PANTHER" id="PTHR45528:SF1">
    <property type="entry name" value="SENSOR HISTIDINE KINASE CPXA"/>
    <property type="match status" value="1"/>
</dbReference>
<gene>
    <name evidence="18" type="ORF">ACFO3U_09180</name>
</gene>
<dbReference type="Gene3D" id="1.10.287.130">
    <property type="match status" value="1"/>
</dbReference>
<dbReference type="PROSITE" id="PS50885">
    <property type="entry name" value="HAMP"/>
    <property type="match status" value="1"/>
</dbReference>
<dbReference type="InterPro" id="IPR005467">
    <property type="entry name" value="His_kinase_dom"/>
</dbReference>
<evidence type="ECO:0000259" key="16">
    <source>
        <dbReference type="PROSITE" id="PS50109"/>
    </source>
</evidence>
<keyword evidence="19" id="KW-1185">Reference proteome</keyword>
<evidence type="ECO:0000256" key="1">
    <source>
        <dbReference type="ARBA" id="ARBA00000085"/>
    </source>
</evidence>
<keyword evidence="14" id="KW-0175">Coiled coil</keyword>
<evidence type="ECO:0000313" key="19">
    <source>
        <dbReference type="Proteomes" id="UP001595885"/>
    </source>
</evidence>
<keyword evidence="4" id="KW-1003">Cell membrane</keyword>
<dbReference type="Gene3D" id="6.10.340.10">
    <property type="match status" value="1"/>
</dbReference>
<evidence type="ECO:0000256" key="10">
    <source>
        <dbReference type="ARBA" id="ARBA00022840"/>
    </source>
</evidence>
<evidence type="ECO:0000256" key="9">
    <source>
        <dbReference type="ARBA" id="ARBA00022777"/>
    </source>
</evidence>
<evidence type="ECO:0000256" key="2">
    <source>
        <dbReference type="ARBA" id="ARBA00004651"/>
    </source>
</evidence>
<organism evidence="18 19">
    <name type="scientific">Flavobacterium ponti</name>
    <dbReference type="NCBI Taxonomy" id="665133"/>
    <lineage>
        <taxon>Bacteria</taxon>
        <taxon>Pseudomonadati</taxon>
        <taxon>Bacteroidota</taxon>
        <taxon>Flavobacteriia</taxon>
        <taxon>Flavobacteriales</taxon>
        <taxon>Flavobacteriaceae</taxon>
        <taxon>Flavobacterium</taxon>
    </lineage>
</organism>
<dbReference type="SMART" id="SM00304">
    <property type="entry name" value="HAMP"/>
    <property type="match status" value="1"/>
</dbReference>
<keyword evidence="13 15" id="KW-0472">Membrane</keyword>
<feature type="coiled-coil region" evidence="14">
    <location>
        <begin position="273"/>
        <end position="320"/>
    </location>
</feature>